<gene>
    <name evidence="3" type="ORF">ENS29_02630</name>
</gene>
<keyword evidence="2" id="KW-0564">Palmitate</keyword>
<dbReference type="PANTHER" id="PTHR30203:SF25">
    <property type="entry name" value="OUTER MEMBRANE PROTEIN-RELATED"/>
    <property type="match status" value="1"/>
</dbReference>
<comment type="caution">
    <text evidence="3">The sequence shown here is derived from an EMBL/GenBank/DDBJ whole genome shotgun (WGS) entry which is preliminary data.</text>
</comment>
<sequence>MFRFGDCCSRWFIGCLLMALGASGCMTPGPSYEPSKPDLPAAWHSISGGATASMEAKDLSRWWERFDDPLLTSLIERALDANIGLRVAEARIREARAVRRGVAAGDGPHVSVGGSYKNVHSPSGTSSNVRAVGSDGYETNQYQVGFDASWEIDIFGGIRRAVEAADADIEVQVEAARGVRVSLAAEVASAYVDLRTAQKRLVVAQSALETQKKTLDLTQKRYQAGLVTKLDVANAEAQVASTESTLPVLEVGSRQASYALAVLLGKAPGDLDAELSYPATIPSALDRVPIGVPADLCRRRPDIRKAEAAIHAAMARVGVATADLFPKITLMGNVGYQSTSSSTLLDWSSRFWSIGPSVSLPVFDSGKIRSNIAVKEAQQEQAVLNYRQTVLTALQEVENALTAATKEASRQDALRKAVEANRRALDLALRLYSGGQTDFLNVLQAEKALYASEDTLYQSFRTVSTQLVALYKALGGGWEAEGL</sequence>
<keyword evidence="2" id="KW-1134">Transmembrane beta strand</keyword>
<dbReference type="GO" id="GO:0005886">
    <property type="term" value="C:plasma membrane"/>
    <property type="evidence" value="ECO:0007669"/>
    <property type="project" value="UniProtKB-SubCell"/>
</dbReference>
<evidence type="ECO:0000313" key="3">
    <source>
        <dbReference type="EMBL" id="HGU31733.1"/>
    </source>
</evidence>
<dbReference type="Gene3D" id="2.20.200.10">
    <property type="entry name" value="Outer membrane efflux proteins (OEP)"/>
    <property type="match status" value="1"/>
</dbReference>
<dbReference type="Gene3D" id="1.20.1600.10">
    <property type="entry name" value="Outer membrane efflux proteins (OEP)"/>
    <property type="match status" value="1"/>
</dbReference>
<dbReference type="SUPFAM" id="SSF56954">
    <property type="entry name" value="Outer membrane efflux proteins (OEP)"/>
    <property type="match status" value="1"/>
</dbReference>
<dbReference type="GO" id="GO:0015562">
    <property type="term" value="F:efflux transmembrane transporter activity"/>
    <property type="evidence" value="ECO:0007669"/>
    <property type="project" value="InterPro"/>
</dbReference>
<dbReference type="PROSITE" id="PS51257">
    <property type="entry name" value="PROKAR_LIPOPROTEIN"/>
    <property type="match status" value="1"/>
</dbReference>
<name>A0A7C4RP11_9BACT</name>
<dbReference type="InterPro" id="IPR010131">
    <property type="entry name" value="MdtP/NodT-like"/>
</dbReference>
<evidence type="ECO:0000256" key="1">
    <source>
        <dbReference type="ARBA" id="ARBA00007613"/>
    </source>
</evidence>
<reference evidence="3" key="1">
    <citation type="journal article" date="2020" name="mSystems">
        <title>Genome- and Community-Level Interaction Insights into Carbon Utilization and Element Cycling Functions of Hydrothermarchaeota in Hydrothermal Sediment.</title>
        <authorList>
            <person name="Zhou Z."/>
            <person name="Liu Y."/>
            <person name="Xu W."/>
            <person name="Pan J."/>
            <person name="Luo Z.H."/>
            <person name="Li M."/>
        </authorList>
    </citation>
    <scope>NUCLEOTIDE SEQUENCE [LARGE SCALE GENOMIC DNA]</scope>
    <source>
        <strain evidence="3">SpSt-477</strain>
    </source>
</reference>
<accession>A0A7C4RP11</accession>
<comment type="subcellular location">
    <subcellularLocation>
        <location evidence="2">Cell membrane</location>
        <topology evidence="2">Lipid-anchor</topology>
    </subcellularLocation>
</comment>
<keyword evidence="2" id="KW-0812">Transmembrane</keyword>
<keyword evidence="2" id="KW-0732">Signal</keyword>
<feature type="signal peptide" evidence="2">
    <location>
        <begin position="1"/>
        <end position="24"/>
    </location>
</feature>
<dbReference type="PANTHER" id="PTHR30203">
    <property type="entry name" value="OUTER MEMBRANE CATION EFFLUX PROTEIN"/>
    <property type="match status" value="1"/>
</dbReference>
<dbReference type="NCBIfam" id="TIGR01845">
    <property type="entry name" value="outer_NodT"/>
    <property type="match status" value="1"/>
</dbReference>
<keyword evidence="2" id="KW-0449">Lipoprotein</keyword>
<dbReference type="EMBL" id="DSUH01000059">
    <property type="protein sequence ID" value="HGU31733.1"/>
    <property type="molecule type" value="Genomic_DNA"/>
</dbReference>
<feature type="chain" id="PRO_5028505580" evidence="2">
    <location>
        <begin position="25"/>
        <end position="483"/>
    </location>
</feature>
<protein>
    <submittedName>
        <fullName evidence="3">Efflux transporter outer membrane subunit</fullName>
    </submittedName>
</protein>
<proteinExistence type="inferred from homology"/>
<dbReference type="InterPro" id="IPR003423">
    <property type="entry name" value="OMP_efflux"/>
</dbReference>
<dbReference type="AlphaFoldDB" id="A0A7C4RP11"/>
<organism evidence="3">
    <name type="scientific">Desulfatirhabdium butyrativorans</name>
    <dbReference type="NCBI Taxonomy" id="340467"/>
    <lineage>
        <taxon>Bacteria</taxon>
        <taxon>Pseudomonadati</taxon>
        <taxon>Thermodesulfobacteriota</taxon>
        <taxon>Desulfobacteria</taxon>
        <taxon>Desulfobacterales</taxon>
        <taxon>Desulfatirhabdiaceae</taxon>
        <taxon>Desulfatirhabdium</taxon>
    </lineage>
</organism>
<keyword evidence="2" id="KW-0472">Membrane</keyword>
<dbReference type="Pfam" id="PF02321">
    <property type="entry name" value="OEP"/>
    <property type="match status" value="2"/>
</dbReference>
<evidence type="ECO:0000256" key="2">
    <source>
        <dbReference type="RuleBase" id="RU362097"/>
    </source>
</evidence>
<comment type="similarity">
    <text evidence="1 2">Belongs to the outer membrane factor (OMF) (TC 1.B.17) family.</text>
</comment>